<dbReference type="GO" id="GO:0000987">
    <property type="term" value="F:cis-regulatory region sequence-specific DNA binding"/>
    <property type="evidence" value="ECO:0007669"/>
    <property type="project" value="TreeGrafter"/>
</dbReference>
<dbReference type="PaxDb" id="8022-A0A060XS48"/>
<dbReference type="InterPro" id="IPR047119">
    <property type="entry name" value="FOXN2/3-like"/>
</dbReference>
<sequence length="216" mass="23244">MSVPLSVVPQGVIQNGARIRSQGLFPVIRPLPICSVGSRTTAIRSALGDYLTQGNIGHPCDSPSPPPSDDLQEDHNYSTAKSPSMPCSSQGPSTLDDDDDIIAVEVGVHREVKSEPQEVPLDSASVSFLSQHARRRGLPWTKNRLRALGDTLPLKKRRSAAAAVEKPPSESDDEEMKEAAGSLLHLAGVRACLNNITNRAAKAAQKEKEQKEALRN</sequence>
<evidence type="ECO:0000256" key="5">
    <source>
        <dbReference type="SAM" id="MobiDB-lite"/>
    </source>
</evidence>
<gene>
    <name evidence="6" type="ORF">GSONMT00055905001</name>
</gene>
<evidence type="ECO:0000256" key="4">
    <source>
        <dbReference type="ARBA" id="ARBA00023242"/>
    </source>
</evidence>
<evidence type="ECO:0000256" key="1">
    <source>
        <dbReference type="ARBA" id="ARBA00004123"/>
    </source>
</evidence>
<dbReference type="AlphaFoldDB" id="A0A060XS48"/>
<feature type="compositionally biased region" description="Polar residues" evidence="5">
    <location>
        <begin position="77"/>
        <end position="93"/>
    </location>
</feature>
<dbReference type="PANTHER" id="PTHR13962">
    <property type="entry name" value="FORKHEAD BOX PROTEIN N3-LIKE PROTEIN-RELATED"/>
    <property type="match status" value="1"/>
</dbReference>
<keyword evidence="4" id="KW-0539">Nucleus</keyword>
<evidence type="ECO:0000313" key="6">
    <source>
        <dbReference type="EMBL" id="CDQ82132.1"/>
    </source>
</evidence>
<feature type="region of interest" description="Disordered" evidence="5">
    <location>
        <begin position="54"/>
        <end position="97"/>
    </location>
</feature>
<proteinExistence type="predicted"/>
<reference evidence="6" key="1">
    <citation type="journal article" date="2014" name="Nat. Commun.">
        <title>The rainbow trout genome provides novel insights into evolution after whole-genome duplication in vertebrates.</title>
        <authorList>
            <person name="Berthelot C."/>
            <person name="Brunet F."/>
            <person name="Chalopin D."/>
            <person name="Juanchich A."/>
            <person name="Bernard M."/>
            <person name="Noel B."/>
            <person name="Bento P."/>
            <person name="Da Silva C."/>
            <person name="Labadie K."/>
            <person name="Alberti A."/>
            <person name="Aury J.M."/>
            <person name="Louis A."/>
            <person name="Dehais P."/>
            <person name="Bardou P."/>
            <person name="Montfort J."/>
            <person name="Klopp C."/>
            <person name="Cabau C."/>
            <person name="Gaspin C."/>
            <person name="Thorgaard G.H."/>
            <person name="Boussaha M."/>
            <person name="Quillet E."/>
            <person name="Guyomard R."/>
            <person name="Galiana D."/>
            <person name="Bobe J."/>
            <person name="Volff J.N."/>
            <person name="Genet C."/>
            <person name="Wincker P."/>
            <person name="Jaillon O."/>
            <person name="Roest Crollius H."/>
            <person name="Guiguen Y."/>
        </authorList>
    </citation>
    <scope>NUCLEOTIDE SEQUENCE [LARGE SCALE GENOMIC DNA]</scope>
</reference>
<evidence type="ECO:0000256" key="2">
    <source>
        <dbReference type="ARBA" id="ARBA00023015"/>
    </source>
</evidence>
<evidence type="ECO:0000313" key="7">
    <source>
        <dbReference type="Proteomes" id="UP000193380"/>
    </source>
</evidence>
<dbReference type="EMBL" id="FR905912">
    <property type="protein sequence ID" value="CDQ82132.1"/>
    <property type="molecule type" value="Genomic_DNA"/>
</dbReference>
<reference evidence="6" key="2">
    <citation type="submission" date="2014-03" db="EMBL/GenBank/DDBJ databases">
        <authorList>
            <person name="Genoscope - CEA"/>
        </authorList>
    </citation>
    <scope>NUCLEOTIDE SEQUENCE</scope>
</reference>
<accession>A0A060XS48</accession>
<dbReference type="PANTHER" id="PTHR13962:SF32">
    <property type="entry name" value="FORKHEAD BOX PROTEIN N3"/>
    <property type="match status" value="1"/>
</dbReference>
<dbReference type="GO" id="GO:0003700">
    <property type="term" value="F:DNA-binding transcription factor activity"/>
    <property type="evidence" value="ECO:0007669"/>
    <property type="project" value="InterPro"/>
</dbReference>
<organism evidence="6 7">
    <name type="scientific">Oncorhynchus mykiss</name>
    <name type="common">Rainbow trout</name>
    <name type="synonym">Salmo gairdneri</name>
    <dbReference type="NCBI Taxonomy" id="8022"/>
    <lineage>
        <taxon>Eukaryota</taxon>
        <taxon>Metazoa</taxon>
        <taxon>Chordata</taxon>
        <taxon>Craniata</taxon>
        <taxon>Vertebrata</taxon>
        <taxon>Euteleostomi</taxon>
        <taxon>Actinopterygii</taxon>
        <taxon>Neopterygii</taxon>
        <taxon>Teleostei</taxon>
        <taxon>Protacanthopterygii</taxon>
        <taxon>Salmoniformes</taxon>
        <taxon>Salmonidae</taxon>
        <taxon>Salmoninae</taxon>
        <taxon>Oncorhynchus</taxon>
    </lineage>
</organism>
<feature type="region of interest" description="Disordered" evidence="5">
    <location>
        <begin position="156"/>
        <end position="179"/>
    </location>
</feature>
<protein>
    <submittedName>
        <fullName evidence="6">Uncharacterized protein</fullName>
    </submittedName>
</protein>
<keyword evidence="2" id="KW-0805">Transcription regulation</keyword>
<comment type="subcellular location">
    <subcellularLocation>
        <location evidence="1">Nucleus</location>
    </subcellularLocation>
</comment>
<dbReference type="STRING" id="8022.A0A060XS48"/>
<name>A0A060XS48_ONCMY</name>
<keyword evidence="3" id="KW-0804">Transcription</keyword>
<dbReference type="Proteomes" id="UP000193380">
    <property type="component" value="Unassembled WGS sequence"/>
</dbReference>
<dbReference type="GO" id="GO:0005634">
    <property type="term" value="C:nucleus"/>
    <property type="evidence" value="ECO:0007669"/>
    <property type="project" value="UniProtKB-SubCell"/>
</dbReference>
<evidence type="ECO:0000256" key="3">
    <source>
        <dbReference type="ARBA" id="ARBA00023163"/>
    </source>
</evidence>